<sequence>MRMCECEFTRQKFGRMACLSPVLSGRTRLVRYLPGISVLVHSLAASRSMSEAEPRTVRNSGLVRVRPTGSDQNPAGSDLLDHHRHLSDPVDIHCPLQGDGEHNRRNKLRVSQLSGELIPRRKDDSQEVPPSELSFSDSRVECAVLSCPELLRKDFLSMFPEAPSSDMLIITVTQKTQNDMTSWSTDVEQEREQMLERFVHGAKEICLAVQLEGYWADFIDPSSGLAFFGSYTNNTLFETDERYSQLGFHVEDLGCCRVIRHSLWGTHVFVGTIFTSAPSRSFILEKLQSI</sequence>
<keyword evidence="2" id="KW-1185">Reference proteome</keyword>
<name>A0ABV0SBI1_9TELE</name>
<reference evidence="1 2" key="1">
    <citation type="submission" date="2021-06" db="EMBL/GenBank/DDBJ databases">
        <authorList>
            <person name="Palmer J.M."/>
        </authorList>
    </citation>
    <scope>NUCLEOTIDE SEQUENCE [LARGE SCALE GENOMIC DNA]</scope>
    <source>
        <strain evidence="1 2">XC_2019</strain>
        <tissue evidence="1">Muscle</tissue>
    </source>
</reference>
<dbReference type="PANTHER" id="PTHR13192">
    <property type="entry name" value="MY011 PROTEIN"/>
    <property type="match status" value="1"/>
</dbReference>
<comment type="caution">
    <text evidence="1">The sequence shown here is derived from an EMBL/GenBank/DDBJ whole genome shotgun (WGS) entry which is preliminary data.</text>
</comment>
<dbReference type="Proteomes" id="UP001434883">
    <property type="component" value="Unassembled WGS sequence"/>
</dbReference>
<dbReference type="Pfam" id="PF10229">
    <property type="entry name" value="MMADHC"/>
    <property type="match status" value="1"/>
</dbReference>
<gene>
    <name evidence="1" type="ORF">XENOCAPTIV_025853</name>
</gene>
<dbReference type="EMBL" id="JAHRIN010076251">
    <property type="protein sequence ID" value="MEQ2217905.1"/>
    <property type="molecule type" value="Genomic_DNA"/>
</dbReference>
<evidence type="ECO:0000313" key="1">
    <source>
        <dbReference type="EMBL" id="MEQ2217905.1"/>
    </source>
</evidence>
<dbReference type="PANTHER" id="PTHR13192:SF3">
    <property type="entry name" value="COBALAMIN TRAFFICKING PROTEIN CBLD"/>
    <property type="match status" value="1"/>
</dbReference>
<organism evidence="1 2">
    <name type="scientific">Xenoophorus captivus</name>
    <dbReference type="NCBI Taxonomy" id="1517983"/>
    <lineage>
        <taxon>Eukaryota</taxon>
        <taxon>Metazoa</taxon>
        <taxon>Chordata</taxon>
        <taxon>Craniata</taxon>
        <taxon>Vertebrata</taxon>
        <taxon>Euteleostomi</taxon>
        <taxon>Actinopterygii</taxon>
        <taxon>Neopterygii</taxon>
        <taxon>Teleostei</taxon>
        <taxon>Neoteleostei</taxon>
        <taxon>Acanthomorphata</taxon>
        <taxon>Ovalentaria</taxon>
        <taxon>Atherinomorphae</taxon>
        <taxon>Cyprinodontiformes</taxon>
        <taxon>Goodeidae</taxon>
        <taxon>Xenoophorus</taxon>
    </lineage>
</organism>
<proteinExistence type="predicted"/>
<accession>A0ABV0SBI1</accession>
<dbReference type="InterPro" id="IPR019362">
    <property type="entry name" value="MMADHC"/>
</dbReference>
<protein>
    <submittedName>
        <fullName evidence="1">Uncharacterized protein</fullName>
    </submittedName>
</protein>
<evidence type="ECO:0000313" key="2">
    <source>
        <dbReference type="Proteomes" id="UP001434883"/>
    </source>
</evidence>